<dbReference type="GO" id="GO:0046373">
    <property type="term" value="P:L-arabinose metabolic process"/>
    <property type="evidence" value="ECO:0007669"/>
    <property type="project" value="InterPro"/>
</dbReference>
<proteinExistence type="inferred from homology"/>
<dbReference type="GO" id="GO:0046556">
    <property type="term" value="F:alpha-L-arabinofuranosidase activity"/>
    <property type="evidence" value="ECO:0007669"/>
    <property type="project" value="UniProtKB-EC"/>
</dbReference>
<reference evidence="10" key="1">
    <citation type="journal article" date="2020" name="Stud. Mycol.">
        <title>101 Dothideomycetes genomes: a test case for predicting lifestyles and emergence of pathogens.</title>
        <authorList>
            <person name="Haridas S."/>
            <person name="Albert R."/>
            <person name="Binder M."/>
            <person name="Bloem J."/>
            <person name="Labutti K."/>
            <person name="Salamov A."/>
            <person name="Andreopoulos B."/>
            <person name="Baker S."/>
            <person name="Barry K."/>
            <person name="Bills G."/>
            <person name="Bluhm B."/>
            <person name="Cannon C."/>
            <person name="Castanera R."/>
            <person name="Culley D."/>
            <person name="Daum C."/>
            <person name="Ezra D."/>
            <person name="Gonzalez J."/>
            <person name="Henrissat B."/>
            <person name="Kuo A."/>
            <person name="Liang C."/>
            <person name="Lipzen A."/>
            <person name="Lutzoni F."/>
            <person name="Magnuson J."/>
            <person name="Mondo S."/>
            <person name="Nolan M."/>
            <person name="Ohm R."/>
            <person name="Pangilinan J."/>
            <person name="Park H.-J."/>
            <person name="Ramirez L."/>
            <person name="Alfaro M."/>
            <person name="Sun H."/>
            <person name="Tritt A."/>
            <person name="Yoshinaga Y."/>
            <person name="Zwiers L.-H."/>
            <person name="Turgeon B."/>
            <person name="Goodwin S."/>
            <person name="Spatafora J."/>
            <person name="Crous P."/>
            <person name="Grigoriev I."/>
        </authorList>
    </citation>
    <scope>NUCLEOTIDE SEQUENCE</scope>
    <source>
        <strain evidence="10">CBS 121167</strain>
    </source>
</reference>
<evidence type="ECO:0000259" key="9">
    <source>
        <dbReference type="SMART" id="SM00813"/>
    </source>
</evidence>
<dbReference type="GeneID" id="54300975"/>
<dbReference type="Pfam" id="PF06964">
    <property type="entry name" value="Alpha-L-AF_C"/>
    <property type="match status" value="1"/>
</dbReference>
<dbReference type="GO" id="GO:0031222">
    <property type="term" value="P:arabinan catabolic process"/>
    <property type="evidence" value="ECO:0007669"/>
    <property type="project" value="UniProtKB-UniPathway"/>
</dbReference>
<feature type="chain" id="PRO_5025478745" description="non-reducing end alpha-L-arabinofuranosidase" evidence="8">
    <location>
        <begin position="24"/>
        <end position="722"/>
    </location>
</feature>
<organism evidence="10 11">
    <name type="scientific">Aplosporella prunicola CBS 121167</name>
    <dbReference type="NCBI Taxonomy" id="1176127"/>
    <lineage>
        <taxon>Eukaryota</taxon>
        <taxon>Fungi</taxon>
        <taxon>Dikarya</taxon>
        <taxon>Ascomycota</taxon>
        <taxon>Pezizomycotina</taxon>
        <taxon>Dothideomycetes</taxon>
        <taxon>Dothideomycetes incertae sedis</taxon>
        <taxon>Botryosphaeriales</taxon>
        <taxon>Aplosporellaceae</taxon>
        <taxon>Aplosporella</taxon>
    </lineage>
</organism>
<comment type="catalytic activity">
    <reaction evidence="1">
        <text>Hydrolysis of terminal non-reducing alpha-L-arabinofuranoside residues in alpha-L-arabinosides.</text>
        <dbReference type="EC" id="3.2.1.55"/>
    </reaction>
</comment>
<dbReference type="SUPFAM" id="SSF51445">
    <property type="entry name" value="(Trans)glycosidases"/>
    <property type="match status" value="1"/>
</dbReference>
<dbReference type="Gene3D" id="3.20.20.80">
    <property type="entry name" value="Glycosidases"/>
    <property type="match status" value="1"/>
</dbReference>
<evidence type="ECO:0000256" key="3">
    <source>
        <dbReference type="ARBA" id="ARBA00007186"/>
    </source>
</evidence>
<protein>
    <recommendedName>
        <fullName evidence="4">non-reducing end alpha-L-arabinofuranosidase</fullName>
        <ecNumber evidence="4">3.2.1.55</ecNumber>
    </recommendedName>
</protein>
<keyword evidence="7" id="KW-0325">Glycoprotein</keyword>
<dbReference type="AlphaFoldDB" id="A0A6A6B1U0"/>
<evidence type="ECO:0000256" key="7">
    <source>
        <dbReference type="ARBA" id="ARBA00023180"/>
    </source>
</evidence>
<evidence type="ECO:0000313" key="10">
    <source>
        <dbReference type="EMBL" id="KAF2138149.1"/>
    </source>
</evidence>
<dbReference type="Gene3D" id="2.60.40.1180">
    <property type="entry name" value="Golgi alpha-mannosidase II"/>
    <property type="match status" value="1"/>
</dbReference>
<dbReference type="InterPro" id="IPR051563">
    <property type="entry name" value="Glycosyl_Hydrolase_51"/>
</dbReference>
<dbReference type="PANTHER" id="PTHR31776:SF0">
    <property type="entry name" value="ALPHA-L-ARABINOFURANOSIDASE 1"/>
    <property type="match status" value="1"/>
</dbReference>
<keyword evidence="5 8" id="KW-0732">Signal</keyword>
<dbReference type="EMBL" id="ML995498">
    <property type="protein sequence ID" value="KAF2138149.1"/>
    <property type="molecule type" value="Genomic_DNA"/>
</dbReference>
<dbReference type="InterPro" id="IPR055235">
    <property type="entry name" value="ASD1_cat"/>
</dbReference>
<sequence>MLRAVATAGLAGLAIVFPSGAEAGSRTRKTRQLTHSQYINATHTNVTNVELHIDTKDTSARNDTAPYLYGLMFEDINHSGDGGIYAELIANRAFQGSGIVPGQWSGLTGNVIVNSENPIDPYGPVLTGWGAIGNVRLSLDRLHPLSDALPVALQVDVAANATGEVGFLNYGWWGMDVSPQTYSASFHVLANAPRYNDTNVGFTVSLRSNLTGEVWSKADIPPAKLPTFDYVQLNTTIENTATAPNSNNTFALTMDASQVAGQTLYFDLISLFPETFKGRKNGLRKDIAQAFYDMKPRFLRFPGGNNLEGVSTQTRWKWWKTIGPLKDRPGRPGNWNYYNTDGLGLLEYLEWCEDMEIVPVIGVYAGFSLDIWGQDGTDWPEDKFDEVIQEALDELEYCMGDTSTKWGAVRAKHGHPEPFDIKFIEIGNEDWFSKTYPWRFSRMLAGLKKVYPDITYISTAYNENDDYVIDIPEGAYWDTHHYAEPSFFIEDFDFYDNWQATTNNTDVGVLLGEFSVYQIDTPSGEVNYTNPPDVHIAYPQLLSAIAEGVYALGGERNPDVVRLSSYAPSLQNRNWYNWTPDMISFTANPKETVLSASYWQQWLFAHFRGTQTLPVRNVKGAFNPLFWASSIEEKEGVVLLKVINIGNQTVPLSTSLDRAYSSVNGTILTAKSLDAFNTAENQNAVVPRALNLSASASALHKREGAFNWQVPPFSLTVLQFDV</sequence>
<dbReference type="SMART" id="SM00813">
    <property type="entry name" value="Alpha-L-AF_C"/>
    <property type="match status" value="1"/>
</dbReference>
<gene>
    <name evidence="10" type="ORF">K452DRAFT_311916</name>
</gene>
<feature type="signal peptide" evidence="8">
    <location>
        <begin position="1"/>
        <end position="23"/>
    </location>
</feature>
<dbReference type="UniPathway" id="UPA00667"/>
<evidence type="ECO:0000256" key="8">
    <source>
        <dbReference type="SAM" id="SignalP"/>
    </source>
</evidence>
<dbReference type="PANTHER" id="PTHR31776">
    <property type="entry name" value="ALPHA-L-ARABINOFURANOSIDASE 1"/>
    <property type="match status" value="1"/>
</dbReference>
<dbReference type="Proteomes" id="UP000799438">
    <property type="component" value="Unassembled WGS sequence"/>
</dbReference>
<evidence type="ECO:0000256" key="2">
    <source>
        <dbReference type="ARBA" id="ARBA00004834"/>
    </source>
</evidence>
<name>A0A6A6B1U0_9PEZI</name>
<dbReference type="OrthoDB" id="406864at2759"/>
<dbReference type="InterPro" id="IPR013780">
    <property type="entry name" value="Glyco_hydro_b"/>
</dbReference>
<accession>A0A6A6B1U0</accession>
<evidence type="ECO:0000256" key="1">
    <source>
        <dbReference type="ARBA" id="ARBA00001462"/>
    </source>
</evidence>
<dbReference type="SUPFAM" id="SSF51011">
    <property type="entry name" value="Glycosyl hydrolase domain"/>
    <property type="match status" value="1"/>
</dbReference>
<keyword evidence="6 10" id="KW-0378">Hydrolase</keyword>
<dbReference type="InterPro" id="IPR017853">
    <property type="entry name" value="GH"/>
</dbReference>
<comment type="pathway">
    <text evidence="2">Glycan metabolism; L-arabinan degradation.</text>
</comment>
<feature type="domain" description="Alpha-L-arabinofuranosidase C-terminal" evidence="9">
    <location>
        <begin position="524"/>
        <end position="714"/>
    </location>
</feature>
<evidence type="ECO:0000256" key="5">
    <source>
        <dbReference type="ARBA" id="ARBA00022729"/>
    </source>
</evidence>
<evidence type="ECO:0000313" key="11">
    <source>
        <dbReference type="Proteomes" id="UP000799438"/>
    </source>
</evidence>
<dbReference type="RefSeq" id="XP_033393862.1">
    <property type="nucleotide sequence ID" value="XM_033543478.1"/>
</dbReference>
<evidence type="ECO:0000256" key="4">
    <source>
        <dbReference type="ARBA" id="ARBA00012670"/>
    </source>
</evidence>
<keyword evidence="11" id="KW-1185">Reference proteome</keyword>
<dbReference type="Pfam" id="PF22848">
    <property type="entry name" value="ASD1_dom"/>
    <property type="match status" value="1"/>
</dbReference>
<dbReference type="InterPro" id="IPR010720">
    <property type="entry name" value="Alpha-L-AF_C"/>
</dbReference>
<dbReference type="EC" id="3.2.1.55" evidence="4"/>
<comment type="similarity">
    <text evidence="3">Belongs to the glycosyl hydrolase 51 family.</text>
</comment>
<evidence type="ECO:0000256" key="6">
    <source>
        <dbReference type="ARBA" id="ARBA00022801"/>
    </source>
</evidence>